<accession>A0CRM6</accession>
<evidence type="ECO:0000313" key="2">
    <source>
        <dbReference type="Proteomes" id="UP000000600"/>
    </source>
</evidence>
<dbReference type="RefSeq" id="XP_001440840.1">
    <property type="nucleotide sequence ID" value="XM_001440803.1"/>
</dbReference>
<dbReference type="Proteomes" id="UP000000600">
    <property type="component" value="Unassembled WGS sequence"/>
</dbReference>
<dbReference type="SUPFAM" id="SSF52058">
    <property type="entry name" value="L domain-like"/>
    <property type="match status" value="1"/>
</dbReference>
<dbReference type="InParanoid" id="A0CRM6"/>
<evidence type="ECO:0000313" key="1">
    <source>
        <dbReference type="EMBL" id="CAK73443.1"/>
    </source>
</evidence>
<dbReference type="InterPro" id="IPR032675">
    <property type="entry name" value="LRR_dom_sf"/>
</dbReference>
<keyword evidence="2" id="KW-1185">Reference proteome</keyword>
<dbReference type="OrthoDB" id="304294at2759"/>
<dbReference type="KEGG" id="ptm:GSPATT00009758001"/>
<sequence length="235" mass="27430">MGDIDIKDDEKTLSLQNQNLTQIAVNHSKQPIQCIKQYNQINEWNIYFSQFKSFKFIQQSNQKDIWLSKFNIIVCFDFKQQFQIQLIQGLIKCLELNTLILSNNQIITVQGISHLIKLEKLQLSHNQIELIKEPNIIGFTQLVNNNKLQEISAFFSQLTKLKRLEIGKNEIKDPLQILVLSDLKLIHQMLQVILVQKSLFQLQLNFQELDSSIIQQLGSFGITQIKNSLKNHRKN</sequence>
<gene>
    <name evidence="1" type="ORF">GSPATT00009758001</name>
</gene>
<protein>
    <submittedName>
        <fullName evidence="1">Uncharacterized protein</fullName>
    </submittedName>
</protein>
<dbReference type="InterPro" id="IPR001611">
    <property type="entry name" value="Leu-rich_rpt"/>
</dbReference>
<dbReference type="EMBL" id="CT868152">
    <property type="protein sequence ID" value="CAK73443.1"/>
    <property type="molecule type" value="Genomic_DNA"/>
</dbReference>
<dbReference type="HOGENOM" id="CLU_1182135_0_0_1"/>
<name>A0CRM6_PARTE</name>
<dbReference type="Gene3D" id="3.80.10.10">
    <property type="entry name" value="Ribonuclease Inhibitor"/>
    <property type="match status" value="1"/>
</dbReference>
<dbReference type="AlphaFoldDB" id="A0CRM6"/>
<organism evidence="1 2">
    <name type="scientific">Paramecium tetraurelia</name>
    <dbReference type="NCBI Taxonomy" id="5888"/>
    <lineage>
        <taxon>Eukaryota</taxon>
        <taxon>Sar</taxon>
        <taxon>Alveolata</taxon>
        <taxon>Ciliophora</taxon>
        <taxon>Intramacronucleata</taxon>
        <taxon>Oligohymenophorea</taxon>
        <taxon>Peniculida</taxon>
        <taxon>Parameciidae</taxon>
        <taxon>Paramecium</taxon>
    </lineage>
</organism>
<dbReference type="STRING" id="5888.A0CRM6"/>
<dbReference type="GeneID" id="5026625"/>
<reference evidence="1 2" key="1">
    <citation type="journal article" date="2006" name="Nature">
        <title>Global trends of whole-genome duplications revealed by the ciliate Paramecium tetraurelia.</title>
        <authorList>
            <consortium name="Genoscope"/>
            <person name="Aury J.-M."/>
            <person name="Jaillon O."/>
            <person name="Duret L."/>
            <person name="Noel B."/>
            <person name="Jubin C."/>
            <person name="Porcel B.M."/>
            <person name="Segurens B."/>
            <person name="Daubin V."/>
            <person name="Anthouard V."/>
            <person name="Aiach N."/>
            <person name="Arnaiz O."/>
            <person name="Billaut A."/>
            <person name="Beisson J."/>
            <person name="Blanc I."/>
            <person name="Bouhouche K."/>
            <person name="Camara F."/>
            <person name="Duharcourt S."/>
            <person name="Guigo R."/>
            <person name="Gogendeau D."/>
            <person name="Katinka M."/>
            <person name="Keller A.-M."/>
            <person name="Kissmehl R."/>
            <person name="Klotz C."/>
            <person name="Koll F."/>
            <person name="Le Moue A."/>
            <person name="Lepere C."/>
            <person name="Malinsky S."/>
            <person name="Nowacki M."/>
            <person name="Nowak J.K."/>
            <person name="Plattner H."/>
            <person name="Poulain J."/>
            <person name="Ruiz F."/>
            <person name="Serrano V."/>
            <person name="Zagulski M."/>
            <person name="Dessen P."/>
            <person name="Betermier M."/>
            <person name="Weissenbach J."/>
            <person name="Scarpelli C."/>
            <person name="Schachter V."/>
            <person name="Sperling L."/>
            <person name="Meyer E."/>
            <person name="Cohen J."/>
            <person name="Wincker P."/>
        </authorList>
    </citation>
    <scope>NUCLEOTIDE SEQUENCE [LARGE SCALE GENOMIC DNA]</scope>
    <source>
        <strain evidence="1 2">Stock d4-2</strain>
    </source>
</reference>
<proteinExistence type="predicted"/>
<dbReference type="PROSITE" id="PS51450">
    <property type="entry name" value="LRR"/>
    <property type="match status" value="1"/>
</dbReference>